<comment type="similarity">
    <text evidence="4">Belongs to the class I-like SAM-binding methyltransferase superfamily. Cation-independent O-methyltransferase family. COMT subfamily.</text>
</comment>
<evidence type="ECO:0000259" key="6">
    <source>
        <dbReference type="Pfam" id="PF08100"/>
    </source>
</evidence>
<feature type="domain" description="O-methyltransferase C-terminal" evidence="5">
    <location>
        <begin position="107"/>
        <end position="196"/>
    </location>
</feature>
<evidence type="ECO:0000256" key="2">
    <source>
        <dbReference type="ARBA" id="ARBA00022679"/>
    </source>
</evidence>
<dbReference type="InterPro" id="IPR036388">
    <property type="entry name" value="WH-like_DNA-bd_sf"/>
</dbReference>
<evidence type="ECO:0000313" key="7">
    <source>
        <dbReference type="EMBL" id="ACD13278.1"/>
    </source>
</evidence>
<accession>B2ZA12</accession>
<dbReference type="PROSITE" id="PS51683">
    <property type="entry name" value="SAM_OMT_II"/>
    <property type="match status" value="1"/>
</dbReference>
<dbReference type="PANTHER" id="PTHR11746">
    <property type="entry name" value="O-METHYLTRANSFERASE"/>
    <property type="match status" value="1"/>
</dbReference>
<dbReference type="EMBL" id="EU622043">
    <property type="protein sequence ID" value="ACD13279.1"/>
    <property type="molecule type" value="Genomic_DNA"/>
</dbReference>
<dbReference type="InterPro" id="IPR029063">
    <property type="entry name" value="SAM-dependent_MTases_sf"/>
</dbReference>
<dbReference type="GO" id="GO:0046983">
    <property type="term" value="F:protein dimerization activity"/>
    <property type="evidence" value="ECO:0007669"/>
    <property type="project" value="InterPro"/>
</dbReference>
<reference evidence="7" key="1">
    <citation type="journal article" date="2014" name="Mol. Biol. Rep.">
        <title>Characterization and functional analysis of eugenol O-methyltransferase gene reveal metabolite shifts, chemotype specific differential expression and developmental regulation in Ocimum tenuiflorum L.</title>
        <authorList>
            <person name="Renu I.K."/>
            <person name="Haque I."/>
            <person name="Kumar M."/>
            <person name="Poddar R."/>
            <person name="Bandopadhyay R."/>
            <person name="Rai A."/>
            <person name="Mukhopadhyay K."/>
        </authorList>
    </citation>
    <scope>NUCLEOTIDE SEQUENCE</scope>
</reference>
<evidence type="ECO:0000256" key="4">
    <source>
        <dbReference type="ARBA" id="ARBA00034481"/>
    </source>
</evidence>
<dbReference type="SUPFAM" id="SSF46785">
    <property type="entry name" value="Winged helix' DNA-binding domain"/>
    <property type="match status" value="1"/>
</dbReference>
<dbReference type="GO" id="GO:0008171">
    <property type="term" value="F:O-methyltransferase activity"/>
    <property type="evidence" value="ECO:0007669"/>
    <property type="project" value="InterPro"/>
</dbReference>
<organism evidence="7">
    <name type="scientific">Ocimum tenuiflorum</name>
    <dbReference type="NCBI Taxonomy" id="204149"/>
    <lineage>
        <taxon>Eukaryota</taxon>
        <taxon>Viridiplantae</taxon>
        <taxon>Streptophyta</taxon>
        <taxon>Embryophyta</taxon>
        <taxon>Tracheophyta</taxon>
        <taxon>Spermatophyta</taxon>
        <taxon>Magnoliopsida</taxon>
        <taxon>eudicotyledons</taxon>
        <taxon>Gunneridae</taxon>
        <taxon>Pentapetalae</taxon>
        <taxon>asterids</taxon>
        <taxon>lamiids</taxon>
        <taxon>Lamiales</taxon>
        <taxon>Lamiaceae</taxon>
        <taxon>Nepetoideae</taxon>
        <taxon>Ocimeae</taxon>
        <taxon>Ociminae</taxon>
        <taxon>Ocimum</taxon>
    </lineage>
</organism>
<dbReference type="EMBL" id="EU622045">
    <property type="protein sequence ID" value="ACD13281.1"/>
    <property type="molecule type" value="Genomic_DNA"/>
</dbReference>
<dbReference type="EMBL" id="EU622048">
    <property type="protein sequence ID" value="ACD13284.1"/>
    <property type="molecule type" value="Genomic_DNA"/>
</dbReference>
<name>B2ZA12_9LAMI</name>
<dbReference type="Gene3D" id="1.10.10.10">
    <property type="entry name" value="Winged helix-like DNA-binding domain superfamily/Winged helix DNA-binding domain"/>
    <property type="match status" value="1"/>
</dbReference>
<dbReference type="SMR" id="B2ZA12"/>
<keyword evidence="3" id="KW-0949">S-adenosyl-L-methionine</keyword>
<evidence type="ECO:0000256" key="3">
    <source>
        <dbReference type="ARBA" id="ARBA00022691"/>
    </source>
</evidence>
<dbReference type="SUPFAM" id="SSF53335">
    <property type="entry name" value="S-adenosyl-L-methionine-dependent methyltransferases"/>
    <property type="match status" value="1"/>
</dbReference>
<protein>
    <submittedName>
        <fullName evidence="7">Eugenol O-methyltransferase</fullName>
    </submittedName>
</protein>
<dbReference type="InterPro" id="IPR001077">
    <property type="entry name" value="COMT_C"/>
</dbReference>
<dbReference type="EMBL" id="EU622042">
    <property type="protein sequence ID" value="ACD13278.1"/>
    <property type="molecule type" value="Genomic_DNA"/>
</dbReference>
<dbReference type="InterPro" id="IPR036390">
    <property type="entry name" value="WH_DNA-bd_sf"/>
</dbReference>
<dbReference type="EMBL" id="EU622044">
    <property type="protein sequence ID" value="ACD13280.1"/>
    <property type="molecule type" value="Genomic_DNA"/>
</dbReference>
<dbReference type="Gene3D" id="3.40.50.150">
    <property type="entry name" value="Vaccinia Virus protein VP39"/>
    <property type="match status" value="1"/>
</dbReference>
<dbReference type="InterPro" id="IPR016461">
    <property type="entry name" value="COMT-like"/>
</dbReference>
<dbReference type="Pfam" id="PF08100">
    <property type="entry name" value="Dimerisation"/>
    <property type="match status" value="1"/>
</dbReference>
<feature type="domain" description="O-methyltransferase dimerisation" evidence="6">
    <location>
        <begin position="6"/>
        <end position="85"/>
    </location>
</feature>
<dbReference type="AlphaFoldDB" id="B2ZA12"/>
<sequence length="200" mass="22492">MVRLCNSMSLKCAIQLGIPDILHKHGHPMTLSQLLQSIPINKAKSRMSPRLMRVLVNSNFFIEEKNSSNQEVHYWLTPASRLLLKGAPLTVAPLVQVILDPTFTNPWHHMSEWFTHEHHATQFEAANGCMFWEKLANEPSMGRFFDEAMSCDARLVAHVLTKDYKHVIGGIRTLVDVGGGDGTMAKAILEAAAHHKMHSY</sequence>
<dbReference type="GO" id="GO:0032259">
    <property type="term" value="P:methylation"/>
    <property type="evidence" value="ECO:0007669"/>
    <property type="project" value="UniProtKB-KW"/>
</dbReference>
<keyword evidence="1 7" id="KW-0489">Methyltransferase</keyword>
<evidence type="ECO:0000259" key="5">
    <source>
        <dbReference type="Pfam" id="PF00891"/>
    </source>
</evidence>
<evidence type="ECO:0000256" key="1">
    <source>
        <dbReference type="ARBA" id="ARBA00022603"/>
    </source>
</evidence>
<dbReference type="InterPro" id="IPR012967">
    <property type="entry name" value="COMT_dimerisation"/>
</dbReference>
<keyword evidence="2 7" id="KW-0808">Transferase</keyword>
<dbReference type="Pfam" id="PF00891">
    <property type="entry name" value="Methyltransf_2"/>
    <property type="match status" value="1"/>
</dbReference>
<proteinExistence type="inferred from homology"/>